<dbReference type="PANTHER" id="PTHR30614">
    <property type="entry name" value="MEMBRANE COMPONENT OF AMINO ACID ABC TRANSPORTER"/>
    <property type="match status" value="1"/>
</dbReference>
<protein>
    <submittedName>
        <fullName evidence="10">Polar amino acid ABC transporter inner membrane subunit</fullName>
    </submittedName>
</protein>
<evidence type="ECO:0000256" key="8">
    <source>
        <dbReference type="RuleBase" id="RU363032"/>
    </source>
</evidence>
<accession>A0A0P0Z288</accession>
<dbReference type="PANTHER" id="PTHR30614:SF34">
    <property type="entry name" value="BLR6398 PROTEIN"/>
    <property type="match status" value="1"/>
</dbReference>
<feature type="transmembrane region" description="Helical" evidence="8">
    <location>
        <begin position="53"/>
        <end position="76"/>
    </location>
</feature>
<keyword evidence="3 8" id="KW-0813">Transport</keyword>
<dbReference type="PROSITE" id="PS50928">
    <property type="entry name" value="ABC_TM1"/>
    <property type="match status" value="1"/>
</dbReference>
<sequence length="217" mass="23954">MLLGLTFSQYWFLIQGAGWTIVLSLLGFVGGTIVGLPVALGRSSRNRWLSRGMSLYVQLIQGIPLPVIMFVVYFGLSIYGYSLSALVSAGIAMTLYSSAYLGEIWKGCILAVPRTQWEAGECLALTGTQRFVYVILPQALRIAVPPTVGFLVQIVKNTSYSVVIGFFDLTYSAKILNNATLEPFVVFTFAALLYFAVCYPLSVYARRFERRLNRAGS</sequence>
<dbReference type="Pfam" id="PF00528">
    <property type="entry name" value="BPD_transp_1"/>
    <property type="match status" value="1"/>
</dbReference>
<dbReference type="InterPro" id="IPR000515">
    <property type="entry name" value="MetI-like"/>
</dbReference>
<name>A0A0P0Z288_9HYPH</name>
<keyword evidence="5 8" id="KW-0812">Transmembrane</keyword>
<feature type="transmembrane region" description="Helical" evidence="8">
    <location>
        <begin position="184"/>
        <end position="205"/>
    </location>
</feature>
<dbReference type="InterPro" id="IPR043429">
    <property type="entry name" value="ArtM/GltK/GlnP/TcyL/YhdX-like"/>
</dbReference>
<keyword evidence="7 8" id="KW-0472">Membrane</keyword>
<feature type="transmembrane region" description="Helical" evidence="8">
    <location>
        <begin position="12"/>
        <end position="41"/>
    </location>
</feature>
<dbReference type="CDD" id="cd06261">
    <property type="entry name" value="TM_PBP2"/>
    <property type="match status" value="1"/>
</dbReference>
<evidence type="ECO:0000259" key="9">
    <source>
        <dbReference type="PROSITE" id="PS50928"/>
    </source>
</evidence>
<keyword evidence="6 8" id="KW-1133">Transmembrane helix</keyword>
<evidence type="ECO:0000256" key="5">
    <source>
        <dbReference type="ARBA" id="ARBA00022692"/>
    </source>
</evidence>
<evidence type="ECO:0000256" key="4">
    <source>
        <dbReference type="ARBA" id="ARBA00022475"/>
    </source>
</evidence>
<dbReference type="Gene3D" id="1.10.3720.10">
    <property type="entry name" value="MetI-like"/>
    <property type="match status" value="1"/>
</dbReference>
<dbReference type="GO" id="GO:0043190">
    <property type="term" value="C:ATP-binding cassette (ABC) transporter complex"/>
    <property type="evidence" value="ECO:0007669"/>
    <property type="project" value="InterPro"/>
</dbReference>
<comment type="similarity">
    <text evidence="2">Belongs to the binding-protein-dependent transport system permease family. HisMQ subfamily.</text>
</comment>
<organism evidence="10">
    <name type="scientific">Aureimonas frigidaquae</name>
    <dbReference type="NCBI Taxonomy" id="424757"/>
    <lineage>
        <taxon>Bacteria</taxon>
        <taxon>Pseudomonadati</taxon>
        <taxon>Pseudomonadota</taxon>
        <taxon>Alphaproteobacteria</taxon>
        <taxon>Hyphomicrobiales</taxon>
        <taxon>Aurantimonadaceae</taxon>
        <taxon>Aureimonas</taxon>
    </lineage>
</organism>
<dbReference type="EMBL" id="LC066377">
    <property type="protein sequence ID" value="BAT28098.1"/>
    <property type="molecule type" value="Genomic_DNA"/>
</dbReference>
<proteinExistence type="inferred from homology"/>
<dbReference type="SUPFAM" id="SSF161098">
    <property type="entry name" value="MetI-like"/>
    <property type="match status" value="1"/>
</dbReference>
<dbReference type="GO" id="GO:0022857">
    <property type="term" value="F:transmembrane transporter activity"/>
    <property type="evidence" value="ECO:0007669"/>
    <property type="project" value="InterPro"/>
</dbReference>
<dbReference type="InterPro" id="IPR010065">
    <property type="entry name" value="AA_ABC_transptr_permease_3TM"/>
</dbReference>
<dbReference type="InterPro" id="IPR035906">
    <property type="entry name" value="MetI-like_sf"/>
</dbReference>
<evidence type="ECO:0000256" key="3">
    <source>
        <dbReference type="ARBA" id="ARBA00022448"/>
    </source>
</evidence>
<evidence type="ECO:0000256" key="7">
    <source>
        <dbReference type="ARBA" id="ARBA00023136"/>
    </source>
</evidence>
<reference evidence="10" key="1">
    <citation type="journal article" date="2015" name="Proc. Natl. Acad. Sci. U.S.A.">
        <title>Bacterial clade with the ribosomal RNA operon on a small plasmid rather than the chromosome.</title>
        <authorList>
            <person name="Anda M."/>
            <person name="Ohtsubo Y."/>
            <person name="Okubo T."/>
            <person name="Sugawara M."/>
            <person name="Nagata Y."/>
            <person name="Tsuda M."/>
            <person name="Minamisawa K."/>
            <person name="Mitsui H."/>
        </authorList>
    </citation>
    <scope>NUCLEOTIDE SEQUENCE</scope>
    <source>
        <strain evidence="10">JCM 14755</strain>
    </source>
</reference>
<comment type="subcellular location">
    <subcellularLocation>
        <location evidence="1">Cell inner membrane</location>
        <topology evidence="1">Multi-pass membrane protein</topology>
    </subcellularLocation>
    <subcellularLocation>
        <location evidence="8">Cell membrane</location>
        <topology evidence="8">Multi-pass membrane protein</topology>
    </subcellularLocation>
</comment>
<dbReference type="GO" id="GO:0006865">
    <property type="term" value="P:amino acid transport"/>
    <property type="evidence" value="ECO:0007669"/>
    <property type="project" value="TreeGrafter"/>
</dbReference>
<feature type="domain" description="ABC transmembrane type-1" evidence="9">
    <location>
        <begin position="17"/>
        <end position="205"/>
    </location>
</feature>
<dbReference type="AlphaFoldDB" id="A0A0P0Z288"/>
<evidence type="ECO:0000256" key="2">
    <source>
        <dbReference type="ARBA" id="ARBA00010072"/>
    </source>
</evidence>
<evidence type="ECO:0000256" key="6">
    <source>
        <dbReference type="ARBA" id="ARBA00022989"/>
    </source>
</evidence>
<evidence type="ECO:0000256" key="1">
    <source>
        <dbReference type="ARBA" id="ARBA00004429"/>
    </source>
</evidence>
<evidence type="ECO:0000313" key="10">
    <source>
        <dbReference type="EMBL" id="BAT28098.1"/>
    </source>
</evidence>
<dbReference type="NCBIfam" id="TIGR01726">
    <property type="entry name" value="HEQRo_perm_3TM"/>
    <property type="match status" value="1"/>
</dbReference>
<keyword evidence="4" id="KW-1003">Cell membrane</keyword>